<dbReference type="GO" id="GO:0005524">
    <property type="term" value="F:ATP binding"/>
    <property type="evidence" value="ECO:0007669"/>
    <property type="project" value="UniProtKB-KW"/>
</dbReference>
<dbReference type="SUPFAM" id="SSF56112">
    <property type="entry name" value="Protein kinase-like (PK-like)"/>
    <property type="match status" value="1"/>
</dbReference>
<dbReference type="AlphaFoldDB" id="Q6J6Y0"/>
<dbReference type="Gene3D" id="1.10.510.10">
    <property type="entry name" value="Transferase(Phosphotransferase) domain 1"/>
    <property type="match status" value="1"/>
</dbReference>
<evidence type="ECO:0000259" key="3">
    <source>
        <dbReference type="PROSITE" id="PS50011"/>
    </source>
</evidence>
<evidence type="ECO:0000256" key="1">
    <source>
        <dbReference type="ARBA" id="ARBA00022741"/>
    </source>
</evidence>
<feature type="non-terminal residue" evidence="4">
    <location>
        <position position="167"/>
    </location>
</feature>
<keyword evidence="4" id="KW-0418">Kinase</keyword>
<evidence type="ECO:0000256" key="2">
    <source>
        <dbReference type="ARBA" id="ARBA00022840"/>
    </source>
</evidence>
<evidence type="ECO:0000313" key="4">
    <source>
        <dbReference type="EMBL" id="AAT28300.1"/>
    </source>
</evidence>
<dbReference type="PANTHER" id="PTHR27005:SF515">
    <property type="entry name" value="WALL-ASSOCIATED RECEPTOR KINASE-LIKE 10-RELATED"/>
    <property type="match status" value="1"/>
</dbReference>
<dbReference type="InterPro" id="IPR045274">
    <property type="entry name" value="WAK-like"/>
</dbReference>
<keyword evidence="2" id="KW-0067">ATP-binding</keyword>
<dbReference type="PROSITE" id="PS50011">
    <property type="entry name" value="PROTEIN_KINASE_DOM"/>
    <property type="match status" value="1"/>
</dbReference>
<keyword evidence="4" id="KW-0808">Transferase</keyword>
<reference evidence="4" key="1">
    <citation type="submission" date="2004-03" db="EMBL/GenBank/DDBJ databases">
        <title>Pto-like receptor kinase class disease resistance gene candidates in Chestnut rose (Rosa roxburghii Tratt).</title>
        <authorList>
            <person name="Xu Q."/>
            <person name="Wen X."/>
            <person name="Deng X."/>
        </authorList>
    </citation>
    <scope>NUCLEOTIDE SEQUENCE</scope>
</reference>
<dbReference type="Pfam" id="PF07714">
    <property type="entry name" value="PK_Tyr_Ser-Thr"/>
    <property type="match status" value="1"/>
</dbReference>
<feature type="domain" description="Protein kinase" evidence="3">
    <location>
        <begin position="1"/>
        <end position="167"/>
    </location>
</feature>
<dbReference type="InterPro" id="IPR011009">
    <property type="entry name" value="Kinase-like_dom_sf"/>
</dbReference>
<keyword evidence="4" id="KW-0675">Receptor</keyword>
<protein>
    <submittedName>
        <fullName evidence="4">Pto-like receptor kinase resistance protein</fullName>
    </submittedName>
</protein>
<dbReference type="InterPro" id="IPR001245">
    <property type="entry name" value="Ser-Thr/Tyr_kinase_cat_dom"/>
</dbReference>
<keyword evidence="1" id="KW-0547">Nucleotide-binding</keyword>
<dbReference type="GO" id="GO:0005886">
    <property type="term" value="C:plasma membrane"/>
    <property type="evidence" value="ECO:0007669"/>
    <property type="project" value="TreeGrafter"/>
</dbReference>
<dbReference type="InterPro" id="IPR000719">
    <property type="entry name" value="Prot_kinase_dom"/>
</dbReference>
<dbReference type="GO" id="GO:0004674">
    <property type="term" value="F:protein serine/threonine kinase activity"/>
    <property type="evidence" value="ECO:0007669"/>
    <property type="project" value="TreeGrafter"/>
</dbReference>
<dbReference type="EMBL" id="AY583628">
    <property type="protein sequence ID" value="AAT28300.1"/>
    <property type="molecule type" value="Genomic_DNA"/>
</dbReference>
<dbReference type="GO" id="GO:0007166">
    <property type="term" value="P:cell surface receptor signaling pathway"/>
    <property type="evidence" value="ECO:0007669"/>
    <property type="project" value="InterPro"/>
</dbReference>
<name>Q6J6Y0_9ROSA</name>
<sequence>GARGVRGWLVEIADYGMNDGFALMGLRLGGGSVVISCASVVSVVQVVSDLMEDGRNPVEDEVGEQSTTQLLQISGSHADSSLLHSPENRACSSLAGFNRGLPGPWSILEFLKWVAKVSDFGLSKMGNITMSKTHISTKVKGSFRYLDPDYYRRQQLTEKSDVYSFGV</sequence>
<feature type="non-terminal residue" evidence="4">
    <location>
        <position position="1"/>
    </location>
</feature>
<dbReference type="PANTHER" id="PTHR27005">
    <property type="entry name" value="WALL-ASSOCIATED RECEPTOR KINASE-LIKE 21"/>
    <property type="match status" value="1"/>
</dbReference>
<organism evidence="4">
    <name type="scientific">Rosa roxburghii</name>
    <name type="common">burr rose</name>
    <dbReference type="NCBI Taxonomy" id="74654"/>
    <lineage>
        <taxon>Eukaryota</taxon>
        <taxon>Viridiplantae</taxon>
        <taxon>Streptophyta</taxon>
        <taxon>Embryophyta</taxon>
        <taxon>Tracheophyta</taxon>
        <taxon>Spermatophyta</taxon>
        <taxon>Magnoliopsida</taxon>
        <taxon>eudicotyledons</taxon>
        <taxon>Gunneridae</taxon>
        <taxon>Pentapetalae</taxon>
        <taxon>rosids</taxon>
        <taxon>fabids</taxon>
        <taxon>Rosales</taxon>
        <taxon>Rosaceae</taxon>
        <taxon>Rosoideae</taxon>
        <taxon>Rosoideae incertae sedis</taxon>
        <taxon>Rosa</taxon>
    </lineage>
</organism>
<proteinExistence type="predicted"/>
<accession>Q6J6Y0</accession>